<name>A0A9P6JIF9_9FUNG</name>
<sequence>MQWDSKPSNTPSSDTQWGPNSSEPRFSDSKPLDNPSFDTQWSSRSSENRFSDSKPNRSTDRSSDHSGGPPFQAPMVDDMADNMAGMKVNDRPSTSGWDSAPVSNKSNNNGWSAEQQA</sequence>
<organism evidence="2 3">
    <name type="scientific">Modicella reniformis</name>
    <dbReference type="NCBI Taxonomy" id="1440133"/>
    <lineage>
        <taxon>Eukaryota</taxon>
        <taxon>Fungi</taxon>
        <taxon>Fungi incertae sedis</taxon>
        <taxon>Mucoromycota</taxon>
        <taxon>Mortierellomycotina</taxon>
        <taxon>Mortierellomycetes</taxon>
        <taxon>Mortierellales</taxon>
        <taxon>Mortierellaceae</taxon>
        <taxon>Modicella</taxon>
    </lineage>
</organism>
<proteinExistence type="predicted"/>
<feature type="region of interest" description="Disordered" evidence="1">
    <location>
        <begin position="1"/>
        <end position="117"/>
    </location>
</feature>
<gene>
    <name evidence="2" type="ORF">BGZ65_011082</name>
</gene>
<comment type="caution">
    <text evidence="2">The sequence shown here is derived from an EMBL/GenBank/DDBJ whole genome shotgun (WGS) entry which is preliminary data.</text>
</comment>
<evidence type="ECO:0000313" key="3">
    <source>
        <dbReference type="Proteomes" id="UP000749646"/>
    </source>
</evidence>
<protein>
    <submittedName>
        <fullName evidence="2">Uncharacterized protein</fullName>
    </submittedName>
</protein>
<dbReference type="EMBL" id="JAAAHW010004973">
    <property type="protein sequence ID" value="KAF9970498.1"/>
    <property type="molecule type" value="Genomic_DNA"/>
</dbReference>
<reference evidence="2" key="1">
    <citation type="journal article" date="2020" name="Fungal Divers.">
        <title>Resolving the Mortierellaceae phylogeny through synthesis of multi-gene phylogenetics and phylogenomics.</title>
        <authorList>
            <person name="Vandepol N."/>
            <person name="Liber J."/>
            <person name="Desiro A."/>
            <person name="Na H."/>
            <person name="Kennedy M."/>
            <person name="Barry K."/>
            <person name="Grigoriev I.V."/>
            <person name="Miller A.N."/>
            <person name="O'Donnell K."/>
            <person name="Stajich J.E."/>
            <person name="Bonito G."/>
        </authorList>
    </citation>
    <scope>NUCLEOTIDE SEQUENCE</scope>
    <source>
        <strain evidence="2">MES-2147</strain>
    </source>
</reference>
<dbReference type="Proteomes" id="UP000749646">
    <property type="component" value="Unassembled WGS sequence"/>
</dbReference>
<feature type="compositionally biased region" description="Polar residues" evidence="1">
    <location>
        <begin position="91"/>
        <end position="117"/>
    </location>
</feature>
<evidence type="ECO:0000256" key="1">
    <source>
        <dbReference type="SAM" id="MobiDB-lite"/>
    </source>
</evidence>
<dbReference type="AlphaFoldDB" id="A0A9P6JIF9"/>
<accession>A0A9P6JIF9</accession>
<feature type="compositionally biased region" description="Basic and acidic residues" evidence="1">
    <location>
        <begin position="46"/>
        <end position="64"/>
    </location>
</feature>
<evidence type="ECO:0000313" key="2">
    <source>
        <dbReference type="EMBL" id="KAF9970498.1"/>
    </source>
</evidence>
<keyword evidence="3" id="KW-1185">Reference proteome</keyword>
<feature type="compositionally biased region" description="Polar residues" evidence="1">
    <location>
        <begin position="1"/>
        <end position="24"/>
    </location>
</feature>
<feature type="non-terminal residue" evidence="2">
    <location>
        <position position="117"/>
    </location>
</feature>